<dbReference type="EMBL" id="AP021861">
    <property type="protein sequence ID" value="BBO34919.1"/>
    <property type="molecule type" value="Genomic_DNA"/>
</dbReference>
<dbReference type="InterPro" id="IPR006710">
    <property type="entry name" value="Glyco_hydro_43"/>
</dbReference>
<feature type="active site" description="Proton donor" evidence="6">
    <location>
        <position position="249"/>
    </location>
</feature>
<feature type="active site" description="Proton acceptor" evidence="6">
    <location>
        <position position="86"/>
    </location>
</feature>
<evidence type="ECO:0000256" key="7">
    <source>
        <dbReference type="PIRSR" id="PIRSR606710-2"/>
    </source>
</evidence>
<evidence type="ECO:0000313" key="10">
    <source>
        <dbReference type="Proteomes" id="UP000326837"/>
    </source>
</evidence>
<dbReference type="RefSeq" id="WP_152100402.1">
    <property type="nucleotide sequence ID" value="NZ_AP021861.1"/>
</dbReference>
<dbReference type="GO" id="GO:0009044">
    <property type="term" value="F:xylan 1,4-beta-xylosidase activity"/>
    <property type="evidence" value="ECO:0007669"/>
    <property type="project" value="UniProtKB-EC"/>
</dbReference>
<comment type="similarity">
    <text evidence="1 8">Belongs to the glycosyl hydrolase 43 family.</text>
</comment>
<organism evidence="9 10">
    <name type="scientific">Lacipirellula parvula</name>
    <dbReference type="NCBI Taxonomy" id="2650471"/>
    <lineage>
        <taxon>Bacteria</taxon>
        <taxon>Pseudomonadati</taxon>
        <taxon>Planctomycetota</taxon>
        <taxon>Planctomycetia</taxon>
        <taxon>Pirellulales</taxon>
        <taxon>Lacipirellulaceae</taxon>
        <taxon>Lacipirellula</taxon>
    </lineage>
</organism>
<dbReference type="GO" id="GO:0045493">
    <property type="term" value="P:xylan catabolic process"/>
    <property type="evidence" value="ECO:0007669"/>
    <property type="project" value="UniProtKB-KW"/>
</dbReference>
<dbReference type="InterPro" id="IPR023296">
    <property type="entry name" value="Glyco_hydro_beta-prop_sf"/>
</dbReference>
<dbReference type="Proteomes" id="UP000326837">
    <property type="component" value="Chromosome"/>
</dbReference>
<evidence type="ECO:0000256" key="1">
    <source>
        <dbReference type="ARBA" id="ARBA00009865"/>
    </source>
</evidence>
<keyword evidence="2" id="KW-0624">Polysaccharide degradation</keyword>
<evidence type="ECO:0000256" key="3">
    <source>
        <dbReference type="ARBA" id="ARBA00022801"/>
    </source>
</evidence>
<dbReference type="PANTHER" id="PTHR43772">
    <property type="entry name" value="ENDO-1,4-BETA-XYLANASE"/>
    <property type="match status" value="1"/>
</dbReference>
<keyword evidence="10" id="KW-1185">Reference proteome</keyword>
<keyword evidence="2" id="KW-0858">Xylan degradation</keyword>
<dbReference type="Pfam" id="PF04616">
    <property type="entry name" value="Glyco_hydro_43"/>
    <property type="match status" value="1"/>
</dbReference>
<evidence type="ECO:0000313" key="9">
    <source>
        <dbReference type="EMBL" id="BBO34919.1"/>
    </source>
</evidence>
<dbReference type="EC" id="3.2.1.37" evidence="9"/>
<proteinExistence type="inferred from homology"/>
<sequence>MKTDAYPALSGSKSDRLWEASPTPISRCQLSCFGRRSVLGVGDASHKILLAASLAVGLLAAAQAVADESAPATYKNPIVTAGNPADPHVIRVGDTYYLYATTYGRGYDVLTSKDLVHWKNEGSAFDDPRGGAWAPDVFHNVRGDGKFYLYYTDNDPAHDEGGARKQIGVAVADSPRGPFVDKAVLAPGSIDAHLFRDDDGQLYLYYVEILDGFKIYGQQMSDPVTPEGERVLLIQPTEPWEMASGHVTEGPFVLKHDGRYYLMFSGSGADSRHYAIGYATSKSPLGPFEKYAKNPIVSQSETLFGPGHHCVVATPEGKLWMIYHQKHDGEINWRRFLAIDPLWFDDAGVLHGKVTRDTDEPAP</sequence>
<evidence type="ECO:0000256" key="5">
    <source>
        <dbReference type="ARBA" id="ARBA00023295"/>
    </source>
</evidence>
<evidence type="ECO:0000256" key="6">
    <source>
        <dbReference type="PIRSR" id="PIRSR606710-1"/>
    </source>
</evidence>
<keyword evidence="3 8" id="KW-0378">Hydrolase</keyword>
<gene>
    <name evidence="9" type="ORF">PLANPX_4531</name>
</gene>
<evidence type="ECO:0000256" key="8">
    <source>
        <dbReference type="RuleBase" id="RU361187"/>
    </source>
</evidence>
<dbReference type="SUPFAM" id="SSF75005">
    <property type="entry name" value="Arabinanase/levansucrase/invertase"/>
    <property type="match status" value="1"/>
</dbReference>
<evidence type="ECO:0000256" key="2">
    <source>
        <dbReference type="ARBA" id="ARBA00022651"/>
    </source>
</evidence>
<dbReference type="KEGG" id="lpav:PLANPX_4531"/>
<feature type="site" description="Important for catalytic activity, responsible for pKa modulation of the active site Glu and correct orientation of both the proton donor and substrate" evidence="7">
    <location>
        <position position="191"/>
    </location>
</feature>
<keyword evidence="4" id="KW-0119">Carbohydrate metabolism</keyword>
<dbReference type="PANTHER" id="PTHR43772:SF2">
    <property type="entry name" value="PUTATIVE (AFU_ORTHOLOGUE AFUA_2G04480)-RELATED"/>
    <property type="match status" value="1"/>
</dbReference>
<dbReference type="CDD" id="cd08991">
    <property type="entry name" value="GH43_HoAraf43-like"/>
    <property type="match status" value="1"/>
</dbReference>
<name>A0A5K7XNV3_9BACT</name>
<accession>A0A5K7XNV3</accession>
<reference evidence="10" key="1">
    <citation type="submission" date="2019-10" db="EMBL/GenBank/DDBJ databases">
        <title>Lacipirellula parvula gen. nov., sp. nov., representing a lineage of planctomycetes widespread in freshwater anoxic habitats, and description of the family Lacipirellulaceae.</title>
        <authorList>
            <person name="Dedysh S.N."/>
            <person name="Kulichevskaya I.S."/>
            <person name="Beletsky A.V."/>
            <person name="Rakitin A.L."/>
            <person name="Mardanov A.V."/>
            <person name="Ivanova A.A."/>
            <person name="Saltykova V.X."/>
            <person name="Rijpstra W.I.C."/>
            <person name="Sinninghe Damste J.S."/>
            <person name="Ravin N.V."/>
        </authorList>
    </citation>
    <scope>NUCLEOTIDE SEQUENCE [LARGE SCALE GENOMIC DNA]</scope>
    <source>
        <strain evidence="10">PX69</strain>
    </source>
</reference>
<dbReference type="AlphaFoldDB" id="A0A5K7XNV3"/>
<evidence type="ECO:0000256" key="4">
    <source>
        <dbReference type="ARBA" id="ARBA00023277"/>
    </source>
</evidence>
<dbReference type="InterPro" id="IPR052176">
    <property type="entry name" value="Glycosyl_Hydrlase_43_Enz"/>
</dbReference>
<keyword evidence="5 8" id="KW-0326">Glycosidase</keyword>
<protein>
    <submittedName>
        <fullName evidence="9">Xylan 1,4-beta-xylosidase</fullName>
        <ecNumber evidence="9">3.2.1.37</ecNumber>
    </submittedName>
</protein>
<dbReference type="Gene3D" id="2.115.10.20">
    <property type="entry name" value="Glycosyl hydrolase domain, family 43"/>
    <property type="match status" value="1"/>
</dbReference>